<sequence>MKDLQITCDTEVPAPSTDSNLFNRCVDTDSPYRDYSLPRGDMTGFEQGSLAYSKPSGSKHYSVTRNYDVPKDTLNSDVLKSGSHGMLSGSPTKQPLLHGPAQKHSVSHKSALRSPPPTIVLSPPEETSPERAEVIFEYDNEKYTEQPNFLIRYKRLILTVTIISLMLLLLTFVVMMIYAAHHRKL</sequence>
<dbReference type="AlphaFoldDB" id="A0A0N5CML9"/>
<keyword evidence="2" id="KW-1133">Transmembrane helix</keyword>
<keyword evidence="4" id="KW-1185">Reference proteome</keyword>
<feature type="region of interest" description="Disordered" evidence="1">
    <location>
        <begin position="107"/>
        <end position="126"/>
    </location>
</feature>
<feature type="region of interest" description="Disordered" evidence="1">
    <location>
        <begin position="74"/>
        <end position="101"/>
    </location>
</feature>
<reference evidence="3 4" key="2">
    <citation type="submission" date="2018-11" db="EMBL/GenBank/DDBJ databases">
        <authorList>
            <consortium name="Pathogen Informatics"/>
        </authorList>
    </citation>
    <scope>NUCLEOTIDE SEQUENCE [LARGE SCALE GENOMIC DNA]</scope>
</reference>
<evidence type="ECO:0000256" key="2">
    <source>
        <dbReference type="SAM" id="Phobius"/>
    </source>
</evidence>
<dbReference type="WBParaSite" id="TCLT_0000140401-mRNA-1">
    <property type="protein sequence ID" value="TCLT_0000140401-mRNA-1"/>
    <property type="gene ID" value="TCLT_0000140401"/>
</dbReference>
<gene>
    <name evidence="3" type="ORF">TCLT_LOCUS1405</name>
</gene>
<dbReference type="OMA" id="KSRITCD"/>
<keyword evidence="2" id="KW-0472">Membrane</keyword>
<feature type="transmembrane region" description="Helical" evidence="2">
    <location>
        <begin position="156"/>
        <end position="180"/>
    </location>
</feature>
<reference evidence="5" key="1">
    <citation type="submission" date="2017-02" db="UniProtKB">
        <authorList>
            <consortium name="WormBaseParasite"/>
        </authorList>
    </citation>
    <scope>IDENTIFICATION</scope>
</reference>
<evidence type="ECO:0000256" key="1">
    <source>
        <dbReference type="SAM" id="MobiDB-lite"/>
    </source>
</evidence>
<name>A0A0N5CML9_THECL</name>
<protein>
    <submittedName>
        <fullName evidence="5">LEM domain-containing protein</fullName>
    </submittedName>
</protein>
<proteinExistence type="predicted"/>
<dbReference type="Proteomes" id="UP000276776">
    <property type="component" value="Unassembled WGS sequence"/>
</dbReference>
<dbReference type="EMBL" id="UYYF01000176">
    <property type="protein sequence ID" value="VDM96825.1"/>
    <property type="molecule type" value="Genomic_DNA"/>
</dbReference>
<dbReference type="OrthoDB" id="5824039at2759"/>
<evidence type="ECO:0000313" key="4">
    <source>
        <dbReference type="Proteomes" id="UP000276776"/>
    </source>
</evidence>
<evidence type="ECO:0000313" key="3">
    <source>
        <dbReference type="EMBL" id="VDM96825.1"/>
    </source>
</evidence>
<evidence type="ECO:0000313" key="5">
    <source>
        <dbReference type="WBParaSite" id="TCLT_0000140401-mRNA-1"/>
    </source>
</evidence>
<accession>A0A0N5CML9</accession>
<organism evidence="5">
    <name type="scientific">Thelazia callipaeda</name>
    <name type="common">Oriental eyeworm</name>
    <name type="synonym">Parasitic nematode</name>
    <dbReference type="NCBI Taxonomy" id="103827"/>
    <lineage>
        <taxon>Eukaryota</taxon>
        <taxon>Metazoa</taxon>
        <taxon>Ecdysozoa</taxon>
        <taxon>Nematoda</taxon>
        <taxon>Chromadorea</taxon>
        <taxon>Rhabditida</taxon>
        <taxon>Spirurina</taxon>
        <taxon>Spiruromorpha</taxon>
        <taxon>Thelazioidea</taxon>
        <taxon>Thelaziidae</taxon>
        <taxon>Thelazia</taxon>
    </lineage>
</organism>
<keyword evidence="2" id="KW-0812">Transmembrane</keyword>